<dbReference type="EMBL" id="CACRUX010000092">
    <property type="protein sequence ID" value="VYU45741.1"/>
    <property type="molecule type" value="Genomic_DNA"/>
</dbReference>
<organism evidence="1">
    <name type="scientific">Veillonella ratti</name>
    <dbReference type="NCBI Taxonomy" id="103892"/>
    <lineage>
        <taxon>Bacteria</taxon>
        <taxon>Bacillati</taxon>
        <taxon>Bacillota</taxon>
        <taxon>Negativicutes</taxon>
        <taxon>Veillonellales</taxon>
        <taxon>Veillonellaceae</taxon>
        <taxon>Veillonella</taxon>
    </lineage>
</organism>
<gene>
    <name evidence="1" type="ORF">VRLFYP33_02116</name>
</gene>
<protein>
    <recommendedName>
        <fullName evidence="2">Peptidase propeptide and YPEB domain protein</fullName>
    </recommendedName>
</protein>
<proteinExistence type="predicted"/>
<name>A0A6N3F177_9FIRM</name>
<dbReference type="RefSeq" id="WP_021841009.1">
    <property type="nucleotide sequence ID" value="NZ_CACRUX010000092.1"/>
</dbReference>
<evidence type="ECO:0008006" key="2">
    <source>
        <dbReference type="Google" id="ProtNLM"/>
    </source>
</evidence>
<sequence>MKKLVLLLVVLVFGIIVGGCSNSIDSLIGGDKNANVFTDQGLANKIMDDLKNRPELKGHDLKAMDDIYLMYHKETGMTGRIDVQKPGTTDQVVRYDYKDGKWSDPKPLELIGPGKLEENLGDLNSIDFNKVTDIYKVAEEKAKSIEGGKVEDVIWYDYRINRGVFEATIKINGTKERYALRFDAQGNFIKEIKE</sequence>
<reference evidence="1" key="1">
    <citation type="submission" date="2019-11" db="EMBL/GenBank/DDBJ databases">
        <authorList>
            <person name="Feng L."/>
        </authorList>
    </citation>
    <scope>NUCLEOTIDE SEQUENCE</scope>
    <source>
        <strain evidence="1">VrattiLFYP33</strain>
    </source>
</reference>
<accession>A0A6N3F177</accession>
<dbReference type="AlphaFoldDB" id="A0A6N3F177"/>
<evidence type="ECO:0000313" key="1">
    <source>
        <dbReference type="EMBL" id="VYU45741.1"/>
    </source>
</evidence>
<dbReference type="PROSITE" id="PS51257">
    <property type="entry name" value="PROKAR_LIPOPROTEIN"/>
    <property type="match status" value="1"/>
</dbReference>